<evidence type="ECO:0000256" key="8">
    <source>
        <dbReference type="SAM" id="Phobius"/>
    </source>
</evidence>
<keyword evidence="4" id="KW-0256">Endoplasmic reticulum</keyword>
<evidence type="ECO:0000313" key="9">
    <source>
        <dbReference type="EMBL" id="CAH8361866.1"/>
    </source>
</evidence>
<keyword evidence="6 8" id="KW-0472">Membrane</keyword>
<evidence type="ECO:0000256" key="3">
    <source>
        <dbReference type="ARBA" id="ARBA00022692"/>
    </source>
</evidence>
<evidence type="ECO:0000313" key="10">
    <source>
        <dbReference type="Proteomes" id="UP001642260"/>
    </source>
</evidence>
<feature type="transmembrane region" description="Helical" evidence="8">
    <location>
        <begin position="12"/>
        <end position="31"/>
    </location>
</feature>
<comment type="subcellular location">
    <subcellularLocation>
        <location evidence="1">Endoplasmic reticulum membrane</location>
        <topology evidence="1">Multi-pass membrane protein</topology>
    </subcellularLocation>
</comment>
<comment type="similarity">
    <text evidence="2">Belongs to the SPCS1 family.</text>
</comment>
<evidence type="ECO:0000256" key="2">
    <source>
        <dbReference type="ARBA" id="ARBA00005245"/>
    </source>
</evidence>
<dbReference type="InterPro" id="IPR009542">
    <property type="entry name" value="Spc1/SPCS1"/>
</dbReference>
<proteinExistence type="inferred from homology"/>
<evidence type="ECO:0000256" key="6">
    <source>
        <dbReference type="ARBA" id="ARBA00023136"/>
    </source>
</evidence>
<evidence type="ECO:0000256" key="5">
    <source>
        <dbReference type="ARBA" id="ARBA00022989"/>
    </source>
</evidence>
<name>A0ABC8KRI2_ERUVS</name>
<feature type="region of interest" description="Disordered" evidence="7">
    <location>
        <begin position="70"/>
        <end position="92"/>
    </location>
</feature>
<keyword evidence="3 8" id="KW-0812">Transmembrane</keyword>
<dbReference type="EMBL" id="CAKOAT010318487">
    <property type="protein sequence ID" value="CAH8361866.1"/>
    <property type="molecule type" value="Genomic_DNA"/>
</dbReference>
<gene>
    <name evidence="9" type="ORF">ERUC_LOCUS27622</name>
</gene>
<dbReference type="GO" id="GO:0005789">
    <property type="term" value="C:endoplasmic reticulum membrane"/>
    <property type="evidence" value="ECO:0007669"/>
    <property type="project" value="UniProtKB-SubCell"/>
</dbReference>
<comment type="caution">
    <text evidence="9">The sequence shown here is derived from an EMBL/GenBank/DDBJ whole genome shotgun (WGS) entry which is preliminary data.</text>
</comment>
<organism evidence="9 10">
    <name type="scientific">Eruca vesicaria subsp. sativa</name>
    <name type="common">Garden rocket</name>
    <name type="synonym">Eruca sativa</name>
    <dbReference type="NCBI Taxonomy" id="29727"/>
    <lineage>
        <taxon>Eukaryota</taxon>
        <taxon>Viridiplantae</taxon>
        <taxon>Streptophyta</taxon>
        <taxon>Embryophyta</taxon>
        <taxon>Tracheophyta</taxon>
        <taxon>Spermatophyta</taxon>
        <taxon>Magnoliopsida</taxon>
        <taxon>eudicotyledons</taxon>
        <taxon>Gunneridae</taxon>
        <taxon>Pentapetalae</taxon>
        <taxon>rosids</taxon>
        <taxon>malvids</taxon>
        <taxon>Brassicales</taxon>
        <taxon>Brassicaceae</taxon>
        <taxon>Brassiceae</taxon>
        <taxon>Eruca</taxon>
    </lineage>
</organism>
<dbReference type="PANTHER" id="PTHR13202">
    <property type="entry name" value="MICROSOMAL SIGNAL PEPTIDASE 12 KDA SUBUNIT"/>
    <property type="match status" value="1"/>
</dbReference>
<feature type="transmembrane region" description="Helical" evidence="8">
    <location>
        <begin position="38"/>
        <end position="59"/>
    </location>
</feature>
<dbReference type="PANTHER" id="PTHR13202:SF4">
    <property type="entry name" value="SIGNAL PEPTIDASE COMPLEX SUBUNIT 1"/>
    <property type="match status" value="1"/>
</dbReference>
<dbReference type="Proteomes" id="UP001642260">
    <property type="component" value="Unassembled WGS sequence"/>
</dbReference>
<protein>
    <recommendedName>
        <fullName evidence="11">Signal peptidase complex subunit 1</fullName>
    </recommendedName>
</protein>
<evidence type="ECO:0000256" key="1">
    <source>
        <dbReference type="ARBA" id="ARBA00004477"/>
    </source>
</evidence>
<dbReference type="Pfam" id="PF06645">
    <property type="entry name" value="SPC12"/>
    <property type="match status" value="1"/>
</dbReference>
<evidence type="ECO:0008006" key="11">
    <source>
        <dbReference type="Google" id="ProtNLM"/>
    </source>
</evidence>
<evidence type="ECO:0000256" key="7">
    <source>
        <dbReference type="SAM" id="MobiDB-lite"/>
    </source>
</evidence>
<accession>A0ABC8KRI2</accession>
<evidence type="ECO:0000256" key="4">
    <source>
        <dbReference type="ARBA" id="ARBA00022824"/>
    </source>
</evidence>
<dbReference type="AlphaFoldDB" id="A0ABC8KRI2"/>
<keyword evidence="10" id="KW-1185">Reference proteome</keyword>
<keyword evidence="5 8" id="KW-1133">Transmembrane helix</keyword>
<reference evidence="9 10" key="1">
    <citation type="submission" date="2022-03" db="EMBL/GenBank/DDBJ databases">
        <authorList>
            <person name="Macdonald S."/>
            <person name="Ahmed S."/>
            <person name="Newling K."/>
        </authorList>
    </citation>
    <scope>NUCLEOTIDE SEQUENCE [LARGE SCALE GENOMIC DNA]</scope>
</reference>
<sequence>MDWQGQKVVEQVMQILLVICGVVAVVVGYATESFRMMMMIYAGGVVLATLVTVPDWPFYNHHPLKWLDPSEADKHPKPQVAAVASKKKSLKK</sequence>